<dbReference type="SUPFAM" id="SSF52540">
    <property type="entry name" value="P-loop containing nucleoside triphosphate hydrolases"/>
    <property type="match status" value="1"/>
</dbReference>
<keyword evidence="1" id="KW-0808">Transferase</keyword>
<keyword evidence="2" id="KW-1185">Reference proteome</keyword>
<name>A0AAE3E036_9FIRM</name>
<protein>
    <submittedName>
        <fullName evidence="1">Cytidylate kinase-like family protein</fullName>
    </submittedName>
</protein>
<proteinExistence type="predicted"/>
<dbReference type="Pfam" id="PF13189">
    <property type="entry name" value="Cytidylate_kin2"/>
    <property type="match status" value="1"/>
</dbReference>
<organism evidence="1 2">
    <name type="scientific">Hominilimicola fabiformis</name>
    <dbReference type="NCBI Taxonomy" id="2885356"/>
    <lineage>
        <taxon>Bacteria</taxon>
        <taxon>Bacillati</taxon>
        <taxon>Bacillota</taxon>
        <taxon>Clostridia</taxon>
        <taxon>Eubacteriales</taxon>
        <taxon>Oscillospiraceae</taxon>
        <taxon>Hominilimicola</taxon>
    </lineage>
</organism>
<dbReference type="EMBL" id="JAJEQM010000015">
    <property type="protein sequence ID" value="MCC2211244.1"/>
    <property type="molecule type" value="Genomic_DNA"/>
</dbReference>
<gene>
    <name evidence="1" type="ORF">LKE05_10645</name>
</gene>
<dbReference type="GO" id="GO:0016301">
    <property type="term" value="F:kinase activity"/>
    <property type="evidence" value="ECO:0007669"/>
    <property type="project" value="UniProtKB-KW"/>
</dbReference>
<dbReference type="RefSeq" id="WP_118446680.1">
    <property type="nucleotide sequence ID" value="NZ_JAJEQM010000015.1"/>
</dbReference>
<dbReference type="Gene3D" id="3.40.50.300">
    <property type="entry name" value="P-loop containing nucleotide triphosphate hydrolases"/>
    <property type="match status" value="1"/>
</dbReference>
<reference evidence="1 2" key="1">
    <citation type="submission" date="2021-10" db="EMBL/GenBank/DDBJ databases">
        <title>Anaerobic single-cell dispensing facilitates the cultivation of human gut bacteria.</title>
        <authorList>
            <person name="Afrizal A."/>
        </authorList>
    </citation>
    <scope>NUCLEOTIDE SEQUENCE [LARGE SCALE GENOMIC DNA]</scope>
    <source>
        <strain evidence="1 2">CLA-AA-H232</strain>
    </source>
</reference>
<dbReference type="InterPro" id="IPR027417">
    <property type="entry name" value="P-loop_NTPase"/>
</dbReference>
<keyword evidence="1" id="KW-0418">Kinase</keyword>
<dbReference type="Proteomes" id="UP001198242">
    <property type="component" value="Unassembled WGS sequence"/>
</dbReference>
<evidence type="ECO:0000313" key="1">
    <source>
        <dbReference type="EMBL" id="MCC2211244.1"/>
    </source>
</evidence>
<dbReference type="AlphaFoldDB" id="A0AAE3E036"/>
<sequence>MSLIITIGRQFGSGGRDVGEKVAEYFNIPFYDKELVELAAQKSNISKEALKEVDEHATNSFLYSLASGNYSMRGINAPIYYEMPINDKLFIAQADVIKEVAKRGSCVIVGRCADYVLENENVDVLSVFVYGSVDYRAKRVMSALDITQAKAKDKVLKTDKQRRTYYDYYTSKNWGVMSNYDLCIDAEKFGIEETANMIINAAKKKIK</sequence>
<accession>A0AAE3E036</accession>
<evidence type="ECO:0000313" key="2">
    <source>
        <dbReference type="Proteomes" id="UP001198242"/>
    </source>
</evidence>
<comment type="caution">
    <text evidence="1">The sequence shown here is derived from an EMBL/GenBank/DDBJ whole genome shotgun (WGS) entry which is preliminary data.</text>
</comment>